<feature type="compositionally biased region" description="Polar residues" evidence="1">
    <location>
        <begin position="401"/>
        <end position="411"/>
    </location>
</feature>
<dbReference type="SMART" id="SM00228">
    <property type="entry name" value="PDZ"/>
    <property type="match status" value="1"/>
</dbReference>
<feature type="region of interest" description="Disordered" evidence="1">
    <location>
        <begin position="218"/>
        <end position="262"/>
    </location>
</feature>
<dbReference type="AlphaFoldDB" id="A0AAN8SCH1"/>
<dbReference type="EMBL" id="JAWJWE010000002">
    <property type="protein sequence ID" value="KAK6643499.1"/>
    <property type="molecule type" value="Genomic_DNA"/>
</dbReference>
<dbReference type="PANTHER" id="PTHR48484:SF2">
    <property type="entry name" value="PRO-INTERLEUKIN-16"/>
    <property type="match status" value="1"/>
</dbReference>
<dbReference type="GO" id="GO:0050930">
    <property type="term" value="P:induction of positive chemotaxis"/>
    <property type="evidence" value="ECO:0007669"/>
    <property type="project" value="InterPro"/>
</dbReference>
<feature type="region of interest" description="Disordered" evidence="1">
    <location>
        <begin position="106"/>
        <end position="125"/>
    </location>
</feature>
<comment type="caution">
    <text evidence="3">The sequence shown here is derived from an EMBL/GenBank/DDBJ whole genome shotgun (WGS) entry which is preliminary data.</text>
</comment>
<dbReference type="InterPro" id="IPR001478">
    <property type="entry name" value="PDZ"/>
</dbReference>
<feature type="compositionally biased region" description="Low complexity" evidence="1">
    <location>
        <begin position="243"/>
        <end position="253"/>
    </location>
</feature>
<accession>A0AAN8SCH1</accession>
<evidence type="ECO:0000256" key="1">
    <source>
        <dbReference type="SAM" id="MobiDB-lite"/>
    </source>
</evidence>
<feature type="region of interest" description="Disordered" evidence="1">
    <location>
        <begin position="390"/>
        <end position="501"/>
    </location>
</feature>
<dbReference type="Gene3D" id="2.30.42.10">
    <property type="match status" value="2"/>
</dbReference>
<dbReference type="GO" id="GO:0005125">
    <property type="term" value="F:cytokine activity"/>
    <property type="evidence" value="ECO:0007669"/>
    <property type="project" value="InterPro"/>
</dbReference>
<feature type="compositionally biased region" description="Basic and acidic residues" evidence="1">
    <location>
        <begin position="467"/>
        <end position="478"/>
    </location>
</feature>
<feature type="region of interest" description="Disordered" evidence="1">
    <location>
        <begin position="163"/>
        <end position="204"/>
    </location>
</feature>
<dbReference type="SUPFAM" id="SSF50156">
    <property type="entry name" value="PDZ domain-like"/>
    <property type="match status" value="2"/>
</dbReference>
<name>A0AAN8SCH1_POLSC</name>
<dbReference type="Proteomes" id="UP001372834">
    <property type="component" value="Unassembled WGS sequence"/>
</dbReference>
<evidence type="ECO:0000259" key="2">
    <source>
        <dbReference type="PROSITE" id="PS50106"/>
    </source>
</evidence>
<dbReference type="PROSITE" id="PS50106">
    <property type="entry name" value="PDZ"/>
    <property type="match status" value="1"/>
</dbReference>
<feature type="domain" description="PDZ" evidence="2">
    <location>
        <begin position="515"/>
        <end position="565"/>
    </location>
</feature>
<proteinExistence type="predicted"/>
<dbReference type="PANTHER" id="PTHR48484">
    <property type="entry name" value="PRO-INTERLEUKIN-16"/>
    <property type="match status" value="1"/>
</dbReference>
<dbReference type="InterPro" id="IPR036034">
    <property type="entry name" value="PDZ_sf"/>
</dbReference>
<gene>
    <name evidence="3" type="ORF">RUM43_005009</name>
</gene>
<feature type="compositionally biased region" description="Low complexity" evidence="1">
    <location>
        <begin position="221"/>
        <end position="235"/>
    </location>
</feature>
<organism evidence="3 4">
    <name type="scientific">Polyplax serrata</name>
    <name type="common">Common mouse louse</name>
    <dbReference type="NCBI Taxonomy" id="468196"/>
    <lineage>
        <taxon>Eukaryota</taxon>
        <taxon>Metazoa</taxon>
        <taxon>Ecdysozoa</taxon>
        <taxon>Arthropoda</taxon>
        <taxon>Hexapoda</taxon>
        <taxon>Insecta</taxon>
        <taxon>Pterygota</taxon>
        <taxon>Neoptera</taxon>
        <taxon>Paraneoptera</taxon>
        <taxon>Psocodea</taxon>
        <taxon>Troctomorpha</taxon>
        <taxon>Phthiraptera</taxon>
        <taxon>Anoplura</taxon>
        <taxon>Polyplacidae</taxon>
        <taxon>Polyplax</taxon>
    </lineage>
</organism>
<dbReference type="InterPro" id="IPR055287">
    <property type="entry name" value="IL-16-like"/>
</dbReference>
<sequence length="711" mass="80196">MSRKRFKRRSIILKYLSLWNKGLSQRWRRLRRRCTSFTTGSNVNSYISSQGHHRESLLDLDSSCDSPVIRRSSIGSNSASIVITPRRIMPPSKGGDIYQKPDAVSLDGNYLSPKPPKSKSSSDKIFPDVQQMLRTKFNRIHAGLRKRRAVSIHEVQANRTSQHPIFYVPSPLSMSSSHHDSIQSIDERDDENKEESGHLSLPPFAFRDVKDKGLELHRKTSSVCSSGRGTTTSSSDDADRRSNSSNRSYSSGKDINENRDYPWGKDHGYHSIETQHYDRVYCDKWTSPSKDKLSCNERLNDRFDFIRASEKRNNVKFAVNEPVKQLDTSVMKFCKARLAENSKNHYVASRFSACEPVSRNPFLIGSPTTNRFITLNNFTDSGPSSLPYGIHHEDPYESNENENITKSSPTVENLPPKGDPKAVAVSVALRNRTRSQSPMKKGKKHYHTRSVWVKDTKGDEENQEINGDGKDSTKRGGSRENLPSKLDSDGAEEEKESKFCTLPRHGKSAGFSILTVTFTKGPGQKGLGFSIVGGRDSPKGNMGIYVKTIFPAGQAAESELLKEGEYSGDKSQREGVRADCSAEGRQLAEYLQCWHATQLNSQHMNLTVVIRLLLCDPLPFINDSCPWEDEFSTDRTELENLTLELPFANSRRVTKDDFSLTHSRFVSGDEILAVNQKPFHGLSHQEAINVFKEIKNGSVQLHIGRRQYKKR</sequence>
<protein>
    <recommendedName>
        <fullName evidence="2">PDZ domain-containing protein</fullName>
    </recommendedName>
</protein>
<evidence type="ECO:0000313" key="4">
    <source>
        <dbReference type="Proteomes" id="UP001372834"/>
    </source>
</evidence>
<reference evidence="3 4" key="1">
    <citation type="submission" date="2023-10" db="EMBL/GenBank/DDBJ databases">
        <title>Genomes of two closely related lineages of the louse Polyplax serrata with different host specificities.</title>
        <authorList>
            <person name="Martinu J."/>
            <person name="Tarabai H."/>
            <person name="Stefka J."/>
            <person name="Hypsa V."/>
        </authorList>
    </citation>
    <scope>NUCLEOTIDE SEQUENCE [LARGE SCALE GENOMIC DNA]</scope>
    <source>
        <strain evidence="3">HR10_N</strain>
    </source>
</reference>
<evidence type="ECO:0000313" key="3">
    <source>
        <dbReference type="EMBL" id="KAK6643499.1"/>
    </source>
</evidence>